<feature type="region of interest" description="Disordered" evidence="9">
    <location>
        <begin position="544"/>
        <end position="628"/>
    </location>
</feature>
<keyword evidence="6" id="KW-0539">Nucleus</keyword>
<keyword evidence="12" id="KW-1185">Reference proteome</keyword>
<keyword evidence="4" id="KW-0805">Transcription regulation</keyword>
<evidence type="ECO:0000256" key="4">
    <source>
        <dbReference type="ARBA" id="ARBA00023015"/>
    </source>
</evidence>
<feature type="region of interest" description="Disordered" evidence="9">
    <location>
        <begin position="287"/>
        <end position="321"/>
    </location>
</feature>
<dbReference type="Pfam" id="PF05236">
    <property type="entry name" value="TAF4"/>
    <property type="match status" value="1"/>
</dbReference>
<dbReference type="GeneID" id="83212314"/>
<feature type="compositionally biased region" description="Polar residues" evidence="9">
    <location>
        <begin position="145"/>
        <end position="161"/>
    </location>
</feature>
<proteinExistence type="inferred from homology"/>
<feature type="compositionally biased region" description="Low complexity" evidence="9">
    <location>
        <begin position="119"/>
        <end position="144"/>
    </location>
</feature>
<dbReference type="CDD" id="cd08045">
    <property type="entry name" value="HFD_TAF4"/>
    <property type="match status" value="1"/>
</dbReference>
<evidence type="ECO:0000313" key="12">
    <source>
        <dbReference type="Proteomes" id="UP001234581"/>
    </source>
</evidence>
<evidence type="ECO:0000313" key="11">
    <source>
        <dbReference type="EMBL" id="KAJ8659536.1"/>
    </source>
</evidence>
<comment type="caution">
    <text evidence="11">The sequence shown here is derived from an EMBL/GenBank/DDBJ whole genome shotgun (WGS) entry which is preliminary data.</text>
</comment>
<feature type="compositionally biased region" description="Basic and acidic residues" evidence="9">
    <location>
        <begin position="460"/>
        <end position="478"/>
    </location>
</feature>
<feature type="region of interest" description="Disordered" evidence="9">
    <location>
        <begin position="49"/>
        <end position="161"/>
    </location>
</feature>
<accession>A0AAD7V6R0</accession>
<sequence length="686" mass="71898">MADGDDQKQSNHLNFNLQEFLGDNSASDASFQSMVQNMSGQDGLPAELQQLLGGSNGTDLNLLGQGNTSGGTNSQPISPATTPQHAIQQQQQQQTPSSSGSGGVPWVMPTSGGSAAAMPSNVHVMSMSMPSSQQPTPSPVITSTAGNSVPVQSQPPTNSTTLLENITSQLPPERKDQFFDLFRQLQNNVITPEQFLTQARSLLGQQQYQQLEDLKNKPNQDTKASEKRPISSAQNMAGIITPQMKRPKQEHIPPGMPMGPPISTPMTSSTFKTPAGLQIPRSAAATAVPGGAGNMMRTATPTSSTPAPGGSGGGGGGGDRIDYDTLTDVMGYAGVDLREEAEHFLKEGDGTGAILPDGVDRSKIQDFMNGDMLRSRVLELAQPLQISNVDQDFISYLALATQERLRGLVEQMVDASKHRVMSQAGSAPPPLDERTGHPLYRIVVQQDPRKQLLAIERAEREEERKRKELLAERERRMQMGEGEGEDGKSKKKKKDKDGTGAGGGPASGGARGSGPGGASGDGSGKGGSTSETALIRAIGGVRKSWMLTGNKDTSTTPGGGTPRSSGSAGAGAGAAGAAEGGVAGGSGGLDDGSPRGRGRPRGRKTGDGLKRGAGRGRGAAGRDLRHDGLGLFLPPSTIGRTHRLGDPSMRKVTVRDAIFALEKDCQTTGRSGSKRTLLKSYNQWLK</sequence>
<dbReference type="RefSeq" id="XP_058344449.1">
    <property type="nucleotide sequence ID" value="XM_058484950.1"/>
</dbReference>
<feature type="compositionally biased region" description="Gly residues" evidence="9">
    <location>
        <begin position="499"/>
        <end position="527"/>
    </location>
</feature>
<dbReference type="InterPro" id="IPR009072">
    <property type="entry name" value="Histone-fold"/>
</dbReference>
<dbReference type="GO" id="GO:0005669">
    <property type="term" value="C:transcription factor TFIID complex"/>
    <property type="evidence" value="ECO:0007669"/>
    <property type="project" value="InterPro"/>
</dbReference>
<keyword evidence="5" id="KW-0804">Transcription</keyword>
<comment type="similarity">
    <text evidence="2">Belongs to the TAF4 family.</text>
</comment>
<feature type="region of interest" description="Disordered" evidence="9">
    <location>
        <begin position="460"/>
        <end position="530"/>
    </location>
</feature>
<name>A0AAD7V6R0_9FUNG</name>
<dbReference type="EMBL" id="JARTCD010000018">
    <property type="protein sequence ID" value="KAJ8659536.1"/>
    <property type="molecule type" value="Genomic_DNA"/>
</dbReference>
<comment type="subcellular location">
    <subcellularLocation>
        <location evidence="1">Nucleus</location>
    </subcellularLocation>
</comment>
<evidence type="ECO:0000256" key="8">
    <source>
        <dbReference type="ARBA" id="ARBA00031747"/>
    </source>
</evidence>
<dbReference type="GO" id="GO:0016251">
    <property type="term" value="F:RNA polymerase II general transcription initiation factor activity"/>
    <property type="evidence" value="ECO:0007669"/>
    <property type="project" value="TreeGrafter"/>
</dbReference>
<feature type="compositionally biased region" description="Basic and acidic residues" evidence="9">
    <location>
        <begin position="213"/>
        <end position="229"/>
    </location>
</feature>
<evidence type="ECO:0000259" key="10">
    <source>
        <dbReference type="Pfam" id="PF05236"/>
    </source>
</evidence>
<feature type="compositionally biased region" description="Polar residues" evidence="9">
    <location>
        <begin position="64"/>
        <end position="87"/>
    </location>
</feature>
<dbReference type="InterPro" id="IPR007900">
    <property type="entry name" value="TAF4_C"/>
</dbReference>
<dbReference type="AlphaFoldDB" id="A0AAD7V6R0"/>
<evidence type="ECO:0000256" key="1">
    <source>
        <dbReference type="ARBA" id="ARBA00004123"/>
    </source>
</evidence>
<evidence type="ECO:0000256" key="9">
    <source>
        <dbReference type="SAM" id="MobiDB-lite"/>
    </source>
</evidence>
<feature type="domain" description="Transcription initiation factor TFIID component TAF4 C-terminal" evidence="10">
    <location>
        <begin position="326"/>
        <end position="495"/>
    </location>
</feature>
<dbReference type="SUPFAM" id="SSF47113">
    <property type="entry name" value="Histone-fold"/>
    <property type="match status" value="1"/>
</dbReference>
<feature type="region of interest" description="Disordered" evidence="9">
    <location>
        <begin position="213"/>
        <end position="234"/>
    </location>
</feature>
<evidence type="ECO:0000256" key="6">
    <source>
        <dbReference type="ARBA" id="ARBA00023242"/>
    </source>
</evidence>
<dbReference type="Proteomes" id="UP001234581">
    <property type="component" value="Unassembled WGS sequence"/>
</dbReference>
<dbReference type="PANTHER" id="PTHR15138:SF14">
    <property type="entry name" value="TRANSCRIPTION INITIATION FACTOR TFIID SUBUNIT 4"/>
    <property type="match status" value="1"/>
</dbReference>
<dbReference type="Gene3D" id="1.10.20.10">
    <property type="entry name" value="Histone, subunit A"/>
    <property type="match status" value="1"/>
</dbReference>
<feature type="compositionally biased region" description="Gly residues" evidence="9">
    <location>
        <begin position="309"/>
        <end position="318"/>
    </location>
</feature>
<dbReference type="PANTHER" id="PTHR15138">
    <property type="entry name" value="TRANSCRIPTION INITIATION FACTOR TFIID SUBUNIT 4"/>
    <property type="match status" value="1"/>
</dbReference>
<feature type="compositionally biased region" description="Low complexity" evidence="9">
    <location>
        <begin position="298"/>
        <end position="308"/>
    </location>
</feature>
<gene>
    <name evidence="11" type="ORF">O0I10_004901</name>
</gene>
<feature type="compositionally biased region" description="Low complexity" evidence="9">
    <location>
        <begin position="88"/>
        <end position="99"/>
    </location>
</feature>
<dbReference type="GO" id="GO:0006367">
    <property type="term" value="P:transcription initiation at RNA polymerase II promoter"/>
    <property type="evidence" value="ECO:0007669"/>
    <property type="project" value="TreeGrafter"/>
</dbReference>
<evidence type="ECO:0000256" key="2">
    <source>
        <dbReference type="ARBA" id="ARBA00006178"/>
    </source>
</evidence>
<protein>
    <recommendedName>
        <fullName evidence="3">Transcription initiation factor TFIID subunit 4</fullName>
    </recommendedName>
    <alternativeName>
        <fullName evidence="8">TBP-associated factor 4</fullName>
    </alternativeName>
</protein>
<evidence type="ECO:0000256" key="5">
    <source>
        <dbReference type="ARBA" id="ARBA00023163"/>
    </source>
</evidence>
<dbReference type="GO" id="GO:0003677">
    <property type="term" value="F:DNA binding"/>
    <property type="evidence" value="ECO:0007669"/>
    <property type="project" value="TreeGrafter"/>
</dbReference>
<dbReference type="GO" id="GO:0046982">
    <property type="term" value="F:protein heterodimerization activity"/>
    <property type="evidence" value="ECO:0007669"/>
    <property type="project" value="InterPro"/>
</dbReference>
<feature type="compositionally biased region" description="Low complexity" evidence="9">
    <location>
        <begin position="552"/>
        <end position="567"/>
    </location>
</feature>
<evidence type="ECO:0000256" key="7">
    <source>
        <dbReference type="ARBA" id="ARBA00025346"/>
    </source>
</evidence>
<evidence type="ECO:0000256" key="3">
    <source>
        <dbReference type="ARBA" id="ARBA00017306"/>
    </source>
</evidence>
<comment type="function">
    <text evidence="7">Functions as a component of the DNA-binding general transcription factor complex TFIID. Binding of TFIID to a promoter (with or without TATA element) is the initial step in pre-initiation complex (PIC) formation. TFIID plays a key role in the regulation of gene expression by RNA polymerase II through different activities such as transcription activator interaction, core promoter recognition and selectivity, TFIIA and TFIIB interaction, chromatin modification (histone acetylation by TAF1), facilitation of DNA opening and initiation of transcription.</text>
</comment>
<reference evidence="11 12" key="1">
    <citation type="submission" date="2023-03" db="EMBL/GenBank/DDBJ databases">
        <title>Genome sequence of Lichtheimia ornata CBS 291.66.</title>
        <authorList>
            <person name="Mohabir J.T."/>
            <person name="Shea T.P."/>
            <person name="Kurbessoian T."/>
            <person name="Berby B."/>
            <person name="Fontaine J."/>
            <person name="Livny J."/>
            <person name="Gnirke A."/>
            <person name="Stajich J.E."/>
            <person name="Cuomo C.A."/>
        </authorList>
    </citation>
    <scope>NUCLEOTIDE SEQUENCE [LARGE SCALE GENOMIC DNA]</scope>
    <source>
        <strain evidence="11">CBS 291.66</strain>
    </source>
</reference>
<organism evidence="11 12">
    <name type="scientific">Lichtheimia ornata</name>
    <dbReference type="NCBI Taxonomy" id="688661"/>
    <lineage>
        <taxon>Eukaryota</taxon>
        <taxon>Fungi</taxon>
        <taxon>Fungi incertae sedis</taxon>
        <taxon>Mucoromycota</taxon>
        <taxon>Mucoromycotina</taxon>
        <taxon>Mucoromycetes</taxon>
        <taxon>Mucorales</taxon>
        <taxon>Lichtheimiaceae</taxon>
        <taxon>Lichtheimia</taxon>
    </lineage>
</organism>
<feature type="compositionally biased region" description="Gly residues" evidence="9">
    <location>
        <begin position="568"/>
        <end position="590"/>
    </location>
</feature>
<dbReference type="InterPro" id="IPR045144">
    <property type="entry name" value="TAF4"/>
</dbReference>